<dbReference type="EMBL" id="JACRAF010000069">
    <property type="protein sequence ID" value="MBI4924194.1"/>
    <property type="molecule type" value="Genomic_DNA"/>
</dbReference>
<gene>
    <name evidence="5" type="ORF">HY834_20860</name>
</gene>
<dbReference type="InterPro" id="IPR045857">
    <property type="entry name" value="O16G_dom_2"/>
</dbReference>
<dbReference type="Pfam" id="PF00128">
    <property type="entry name" value="Alpha-amylase"/>
    <property type="match status" value="1"/>
</dbReference>
<evidence type="ECO:0000256" key="3">
    <source>
        <dbReference type="ARBA" id="ARBA00023295"/>
    </source>
</evidence>
<dbReference type="Pfam" id="PF16657">
    <property type="entry name" value="Malt_amylase_C"/>
    <property type="match status" value="1"/>
</dbReference>
<accession>A0A933L4R9</accession>
<dbReference type="SUPFAM" id="SSF51011">
    <property type="entry name" value="Glycosyl hydrolase domain"/>
    <property type="match status" value="1"/>
</dbReference>
<keyword evidence="2" id="KW-0378">Hydrolase</keyword>
<name>A0A933L4R9_9HYPH</name>
<keyword evidence="3" id="KW-0326">Glycosidase</keyword>
<evidence type="ECO:0000313" key="5">
    <source>
        <dbReference type="EMBL" id="MBI4924194.1"/>
    </source>
</evidence>
<comment type="caution">
    <text evidence="5">The sequence shown here is derived from an EMBL/GenBank/DDBJ whole genome shotgun (WGS) entry which is preliminary data.</text>
</comment>
<comment type="similarity">
    <text evidence="1">Belongs to the glycosyl hydrolase 13 family.</text>
</comment>
<dbReference type="SUPFAM" id="SSF51445">
    <property type="entry name" value="(Trans)glycosidases"/>
    <property type="match status" value="1"/>
</dbReference>
<dbReference type="Gene3D" id="3.20.20.80">
    <property type="entry name" value="Glycosidases"/>
    <property type="match status" value="1"/>
</dbReference>
<dbReference type="InterPro" id="IPR017853">
    <property type="entry name" value="GH"/>
</dbReference>
<dbReference type="GO" id="GO:0009313">
    <property type="term" value="P:oligosaccharide catabolic process"/>
    <property type="evidence" value="ECO:0007669"/>
    <property type="project" value="TreeGrafter"/>
</dbReference>
<dbReference type="InterPro" id="IPR006047">
    <property type="entry name" value="GH13_cat_dom"/>
</dbReference>
<dbReference type="Gene3D" id="3.90.400.10">
    <property type="entry name" value="Oligo-1,6-glucosidase, Domain 2"/>
    <property type="match status" value="1"/>
</dbReference>
<feature type="domain" description="Glycosyl hydrolase family 13 catalytic" evidence="4">
    <location>
        <begin position="15"/>
        <end position="408"/>
    </location>
</feature>
<organism evidence="5 6">
    <name type="scientific">Devosia nanyangense</name>
    <dbReference type="NCBI Taxonomy" id="1228055"/>
    <lineage>
        <taxon>Bacteria</taxon>
        <taxon>Pseudomonadati</taxon>
        <taxon>Pseudomonadota</taxon>
        <taxon>Alphaproteobacteria</taxon>
        <taxon>Hyphomicrobiales</taxon>
        <taxon>Devosiaceae</taxon>
        <taxon>Devosia</taxon>
    </lineage>
</organism>
<dbReference type="NCBIfam" id="NF008183">
    <property type="entry name" value="PRK10933.1"/>
    <property type="match status" value="1"/>
</dbReference>
<dbReference type="AlphaFoldDB" id="A0A933L4R9"/>
<protein>
    <submittedName>
        <fullName evidence="5">Alpha-glucosidase</fullName>
    </submittedName>
</protein>
<dbReference type="PANTHER" id="PTHR10357:SF179">
    <property type="entry name" value="NEUTRAL AND BASIC AMINO ACID TRANSPORT PROTEIN RBAT"/>
    <property type="match status" value="1"/>
</dbReference>
<dbReference type="Proteomes" id="UP000782610">
    <property type="component" value="Unassembled WGS sequence"/>
</dbReference>
<evidence type="ECO:0000256" key="1">
    <source>
        <dbReference type="ARBA" id="ARBA00008061"/>
    </source>
</evidence>
<dbReference type="InterPro" id="IPR032091">
    <property type="entry name" value="Malt_amylase-like_C"/>
</dbReference>
<dbReference type="FunFam" id="3.90.400.10:FF:000002">
    <property type="entry name" value="Sucrose isomerase"/>
    <property type="match status" value="1"/>
</dbReference>
<dbReference type="FunFam" id="3.20.20.80:FF:000064">
    <property type="entry name" value="Oligo-1,6-glucosidase"/>
    <property type="match status" value="1"/>
</dbReference>
<dbReference type="PANTHER" id="PTHR10357">
    <property type="entry name" value="ALPHA-AMYLASE FAMILY MEMBER"/>
    <property type="match status" value="1"/>
</dbReference>
<dbReference type="Gene3D" id="2.60.40.1180">
    <property type="entry name" value="Golgi alpha-mannosidase II"/>
    <property type="match status" value="1"/>
</dbReference>
<sequence>MSEPQHWWHNATVYQIYPRSFSDSNGDGIGDIPGIIGKLDYLQQLGIGVIWLSPIFVSPMDDNGYDIADYQAIAPEFGTLADFDRLVAEAKARGIGILLDLVVKHTSDEHRWFVDARSSRTSRYRDFYVWRDPAPGGGRPNGIQSTFGGPAWTLDEATGQYYFHQFARKQPDLNWANPELRAEIYRMMNWWLGRGIAGFRMDVINLIAKEPDRGITADGPRLHEYIQEMHRETFGGRDLLTVGESWTATPETALLYSGRDRHELSMVFQFEHVMQQWHEIWGKWQPKPFDLVAFKRVVNRWQYGLVEDGWNSLFWGNHDLPRAVSKYGNDKRFRVESAKMLATVLHLLKGTPYVYQGEEIGMTNVPFTSIDQYRDIETLNMHRLHVEAGLPEADFIRGANANGRDNSRTPMQWSAAPHGGFTIGTPWIEANPNFSTINVEASLTDEASILGHYRKLITLRKELPVIVHGRYRSFLDDHPACIAYTRTLGDQVVAVVANFSAEPVTLEVPEALQGSGDCLVSNDQPVRSLGGMVRLAPFEAFAILRAR</sequence>
<evidence type="ECO:0000313" key="6">
    <source>
        <dbReference type="Proteomes" id="UP000782610"/>
    </source>
</evidence>
<evidence type="ECO:0000256" key="2">
    <source>
        <dbReference type="ARBA" id="ARBA00022801"/>
    </source>
</evidence>
<dbReference type="CDD" id="cd11333">
    <property type="entry name" value="AmyAc_SI_OligoGlu_DGase"/>
    <property type="match status" value="1"/>
</dbReference>
<proteinExistence type="inferred from homology"/>
<reference evidence="5" key="1">
    <citation type="submission" date="2020-07" db="EMBL/GenBank/DDBJ databases">
        <title>Huge and variable diversity of episymbiotic CPR bacteria and DPANN archaea in groundwater ecosystems.</title>
        <authorList>
            <person name="He C.Y."/>
            <person name="Keren R."/>
            <person name="Whittaker M."/>
            <person name="Farag I.F."/>
            <person name="Doudna J."/>
            <person name="Cate J.H.D."/>
            <person name="Banfield J.F."/>
        </authorList>
    </citation>
    <scope>NUCLEOTIDE SEQUENCE</scope>
    <source>
        <strain evidence="5">NC_groundwater_1586_Pr3_B-0.1um_66_15</strain>
    </source>
</reference>
<dbReference type="GO" id="GO:0004556">
    <property type="term" value="F:alpha-amylase activity"/>
    <property type="evidence" value="ECO:0007669"/>
    <property type="project" value="TreeGrafter"/>
</dbReference>
<dbReference type="InterPro" id="IPR013780">
    <property type="entry name" value="Glyco_hydro_b"/>
</dbReference>
<evidence type="ECO:0000259" key="4">
    <source>
        <dbReference type="SMART" id="SM00642"/>
    </source>
</evidence>
<dbReference type="SMART" id="SM00642">
    <property type="entry name" value="Aamy"/>
    <property type="match status" value="1"/>
</dbReference>